<organism evidence="2">
    <name type="scientific">Fusarium oxysporum f. sp. conglutinans race 2 54008</name>
    <dbReference type="NCBI Taxonomy" id="1089457"/>
    <lineage>
        <taxon>Eukaryota</taxon>
        <taxon>Fungi</taxon>
        <taxon>Dikarya</taxon>
        <taxon>Ascomycota</taxon>
        <taxon>Pezizomycotina</taxon>
        <taxon>Sordariomycetes</taxon>
        <taxon>Hypocreomycetidae</taxon>
        <taxon>Hypocreales</taxon>
        <taxon>Nectriaceae</taxon>
        <taxon>Fusarium</taxon>
        <taxon>Fusarium oxysporum species complex</taxon>
    </lineage>
</organism>
<protein>
    <submittedName>
        <fullName evidence="2">Uncharacterized protein</fullName>
    </submittedName>
</protein>
<dbReference type="AlphaFoldDB" id="X0GVS7"/>
<dbReference type="HOGENOM" id="CLU_3368530_0_0_1"/>
<accession>X0GVS7</accession>
<gene>
    <name evidence="2" type="ORF">FOPG_19813</name>
</gene>
<evidence type="ECO:0000256" key="1">
    <source>
        <dbReference type="SAM" id="MobiDB-lite"/>
    </source>
</evidence>
<feature type="region of interest" description="Disordered" evidence="1">
    <location>
        <begin position="19"/>
        <end position="38"/>
    </location>
</feature>
<reference evidence="2" key="1">
    <citation type="submission" date="2011-11" db="EMBL/GenBank/DDBJ databases">
        <title>The Genome Sequence of Fusarium oxysporum PHW808.</title>
        <authorList>
            <consortium name="The Broad Institute Genome Sequencing Platform"/>
            <person name="Ma L.-J."/>
            <person name="Gale L.R."/>
            <person name="Schwartz D.C."/>
            <person name="Zhou S."/>
            <person name="Corby-Kistler H."/>
            <person name="Young S.K."/>
            <person name="Zeng Q."/>
            <person name="Gargeya S."/>
            <person name="Fitzgerald M."/>
            <person name="Haas B."/>
            <person name="Abouelleil A."/>
            <person name="Alvarado L."/>
            <person name="Arachchi H.M."/>
            <person name="Berlin A."/>
            <person name="Brown A."/>
            <person name="Chapman S.B."/>
            <person name="Chen Z."/>
            <person name="Dunbar C."/>
            <person name="Freedman E."/>
            <person name="Gearin G."/>
            <person name="Goldberg J."/>
            <person name="Griggs A."/>
            <person name="Gujja S."/>
            <person name="Heiman D."/>
            <person name="Howarth C."/>
            <person name="Larson L."/>
            <person name="Lui A."/>
            <person name="MacDonald P.J.P."/>
            <person name="Montmayeur A."/>
            <person name="Murphy C."/>
            <person name="Neiman D."/>
            <person name="Pearson M."/>
            <person name="Priest M."/>
            <person name="Roberts A."/>
            <person name="Saif S."/>
            <person name="Shea T."/>
            <person name="Shenoy N."/>
            <person name="Sisk P."/>
            <person name="Stolte C."/>
            <person name="Sykes S."/>
            <person name="Wortman J."/>
            <person name="Nusbaum C."/>
            <person name="Birren B."/>
        </authorList>
    </citation>
    <scope>NUCLEOTIDE SEQUENCE [LARGE SCALE GENOMIC DNA]</scope>
    <source>
        <strain evidence="2">54008</strain>
    </source>
</reference>
<name>X0GVS7_FUSOX</name>
<dbReference type="Proteomes" id="UP000030676">
    <property type="component" value="Unassembled WGS sequence"/>
</dbReference>
<sequence length="38" mass="4067">MVAPGMDVRVQKGSGCIFSTPADNKATGRDYQNLCTHP</sequence>
<reference evidence="2" key="2">
    <citation type="submission" date="2014-03" db="EMBL/GenBank/DDBJ databases">
        <title>The Genome Annotation of Fusarium oxysporum PHW808.</title>
        <authorList>
            <consortium name="The Broad Institute Genomics Platform"/>
            <person name="Ma L.-J."/>
            <person name="Corby-Kistler H."/>
            <person name="Broz K."/>
            <person name="Gale L.R."/>
            <person name="Jonkers W."/>
            <person name="O'Donnell K."/>
            <person name="Ploetz R."/>
            <person name="Steinberg C."/>
            <person name="Schwartz D.C."/>
            <person name="VanEtten H."/>
            <person name="Zhou S."/>
            <person name="Young S.K."/>
            <person name="Zeng Q."/>
            <person name="Gargeya S."/>
            <person name="Fitzgerald M."/>
            <person name="Abouelleil A."/>
            <person name="Alvarado L."/>
            <person name="Chapman S.B."/>
            <person name="Gainer-Dewar J."/>
            <person name="Goldberg J."/>
            <person name="Griggs A."/>
            <person name="Gujja S."/>
            <person name="Hansen M."/>
            <person name="Howarth C."/>
            <person name="Imamovic A."/>
            <person name="Ireland A."/>
            <person name="Larimer J."/>
            <person name="McCowan C."/>
            <person name="Murphy C."/>
            <person name="Pearson M."/>
            <person name="Poon T.W."/>
            <person name="Priest M."/>
            <person name="Roberts A."/>
            <person name="Saif S."/>
            <person name="Shea T."/>
            <person name="Sykes S."/>
            <person name="Wortman J."/>
            <person name="Nusbaum C."/>
            <person name="Birren B."/>
        </authorList>
    </citation>
    <scope>NUCLEOTIDE SEQUENCE</scope>
    <source>
        <strain evidence="2">54008</strain>
    </source>
</reference>
<proteinExistence type="predicted"/>
<dbReference type="EMBL" id="KK034571">
    <property type="protein sequence ID" value="EXL63916.1"/>
    <property type="molecule type" value="Genomic_DNA"/>
</dbReference>
<evidence type="ECO:0000313" key="2">
    <source>
        <dbReference type="EMBL" id="EXL63916.1"/>
    </source>
</evidence>